<name>A0AA39TFS4_ACESA</name>
<sequence>MGDMPDVAFSAFEQDLFGNNEGDNEDQVRLGDDYGDDYGDDESPGMRAGDDSGDYGNALAVVPEVPEEMCVVNKGAEICGMEEWICVNGVSNVCESNGMGVSNVL</sequence>
<reference evidence="2" key="2">
    <citation type="submission" date="2023-06" db="EMBL/GenBank/DDBJ databases">
        <authorList>
            <person name="Swenson N.G."/>
            <person name="Wegrzyn J.L."/>
            <person name="Mcevoy S.L."/>
        </authorList>
    </citation>
    <scope>NUCLEOTIDE SEQUENCE</scope>
    <source>
        <strain evidence="2">NS2018</strain>
        <tissue evidence="2">Leaf</tissue>
    </source>
</reference>
<organism evidence="2 3">
    <name type="scientific">Acer saccharum</name>
    <name type="common">Sugar maple</name>
    <dbReference type="NCBI Taxonomy" id="4024"/>
    <lineage>
        <taxon>Eukaryota</taxon>
        <taxon>Viridiplantae</taxon>
        <taxon>Streptophyta</taxon>
        <taxon>Embryophyta</taxon>
        <taxon>Tracheophyta</taxon>
        <taxon>Spermatophyta</taxon>
        <taxon>Magnoliopsida</taxon>
        <taxon>eudicotyledons</taxon>
        <taxon>Gunneridae</taxon>
        <taxon>Pentapetalae</taxon>
        <taxon>rosids</taxon>
        <taxon>malvids</taxon>
        <taxon>Sapindales</taxon>
        <taxon>Sapindaceae</taxon>
        <taxon>Hippocastanoideae</taxon>
        <taxon>Acereae</taxon>
        <taxon>Acer</taxon>
    </lineage>
</organism>
<keyword evidence="3" id="KW-1185">Reference proteome</keyword>
<feature type="region of interest" description="Disordered" evidence="1">
    <location>
        <begin position="1"/>
        <end position="54"/>
    </location>
</feature>
<dbReference type="EMBL" id="JAUESC010000002">
    <property type="protein sequence ID" value="KAK0605927.1"/>
    <property type="molecule type" value="Genomic_DNA"/>
</dbReference>
<feature type="compositionally biased region" description="Acidic residues" evidence="1">
    <location>
        <begin position="33"/>
        <end position="43"/>
    </location>
</feature>
<accession>A0AA39TFS4</accession>
<protein>
    <submittedName>
        <fullName evidence="2">Uncharacterized protein</fullName>
    </submittedName>
</protein>
<evidence type="ECO:0000256" key="1">
    <source>
        <dbReference type="SAM" id="MobiDB-lite"/>
    </source>
</evidence>
<dbReference type="Proteomes" id="UP001168877">
    <property type="component" value="Unassembled WGS sequence"/>
</dbReference>
<gene>
    <name evidence="2" type="ORF">LWI29_032310</name>
</gene>
<dbReference type="AlphaFoldDB" id="A0AA39TFS4"/>
<comment type="caution">
    <text evidence="2">The sequence shown here is derived from an EMBL/GenBank/DDBJ whole genome shotgun (WGS) entry which is preliminary data.</text>
</comment>
<evidence type="ECO:0000313" key="2">
    <source>
        <dbReference type="EMBL" id="KAK0605927.1"/>
    </source>
</evidence>
<reference evidence="2" key="1">
    <citation type="journal article" date="2022" name="Plant J.">
        <title>Strategies of tolerance reflected in two North American maple genomes.</title>
        <authorList>
            <person name="McEvoy S.L."/>
            <person name="Sezen U.U."/>
            <person name="Trouern-Trend A."/>
            <person name="McMahon S.M."/>
            <person name="Schaberg P.G."/>
            <person name="Yang J."/>
            <person name="Wegrzyn J.L."/>
            <person name="Swenson N.G."/>
        </authorList>
    </citation>
    <scope>NUCLEOTIDE SEQUENCE</scope>
    <source>
        <strain evidence="2">NS2018</strain>
    </source>
</reference>
<proteinExistence type="predicted"/>
<evidence type="ECO:0000313" key="3">
    <source>
        <dbReference type="Proteomes" id="UP001168877"/>
    </source>
</evidence>